<comment type="caution">
    <text evidence="2">The sequence shown here is derived from an EMBL/GenBank/DDBJ whole genome shotgun (WGS) entry which is preliminary data.</text>
</comment>
<evidence type="ECO:0000313" key="4">
    <source>
        <dbReference type="Proteomes" id="UP000663873"/>
    </source>
</evidence>
<accession>A0A821B4U3</accession>
<feature type="non-terminal residue" evidence="2">
    <location>
        <position position="1"/>
    </location>
</feature>
<evidence type="ECO:0000313" key="2">
    <source>
        <dbReference type="EMBL" id="CAF4585637.1"/>
    </source>
</evidence>
<keyword evidence="4" id="KW-1185">Reference proteome</keyword>
<evidence type="ECO:0000256" key="1">
    <source>
        <dbReference type="SAM" id="MobiDB-lite"/>
    </source>
</evidence>
<dbReference type="Proteomes" id="UP000663873">
    <property type="component" value="Unassembled WGS sequence"/>
</dbReference>
<proteinExistence type="predicted"/>
<gene>
    <name evidence="3" type="ORF">HFQ381_LOCUS34882</name>
    <name evidence="2" type="ORF">UJA718_LOCUS30785</name>
</gene>
<name>A0A821B4U3_9BILA</name>
<feature type="compositionally biased region" description="Basic and acidic residues" evidence="1">
    <location>
        <begin position="23"/>
        <end position="33"/>
    </location>
</feature>
<reference evidence="2" key="1">
    <citation type="submission" date="2021-02" db="EMBL/GenBank/DDBJ databases">
        <authorList>
            <person name="Nowell W R."/>
        </authorList>
    </citation>
    <scope>NUCLEOTIDE SEQUENCE</scope>
</reference>
<sequence>EGTDLVEDISKTIKSEATPAQHDTLRDRPAPDS</sequence>
<dbReference type="EMBL" id="CAJOBO010020367">
    <property type="protein sequence ID" value="CAF4637675.1"/>
    <property type="molecule type" value="Genomic_DNA"/>
</dbReference>
<organism evidence="2 4">
    <name type="scientific">Rotaria socialis</name>
    <dbReference type="NCBI Taxonomy" id="392032"/>
    <lineage>
        <taxon>Eukaryota</taxon>
        <taxon>Metazoa</taxon>
        <taxon>Spiralia</taxon>
        <taxon>Gnathifera</taxon>
        <taxon>Rotifera</taxon>
        <taxon>Eurotatoria</taxon>
        <taxon>Bdelloidea</taxon>
        <taxon>Philodinida</taxon>
        <taxon>Philodinidae</taxon>
        <taxon>Rotaria</taxon>
    </lineage>
</organism>
<evidence type="ECO:0000313" key="3">
    <source>
        <dbReference type="EMBL" id="CAF4637675.1"/>
    </source>
</evidence>
<dbReference type="Proteomes" id="UP000663851">
    <property type="component" value="Unassembled WGS sequence"/>
</dbReference>
<dbReference type="AlphaFoldDB" id="A0A821B4U3"/>
<feature type="region of interest" description="Disordered" evidence="1">
    <location>
        <begin position="1"/>
        <end position="33"/>
    </location>
</feature>
<protein>
    <submittedName>
        <fullName evidence="2">Uncharacterized protein</fullName>
    </submittedName>
</protein>
<dbReference type="EMBL" id="CAJOBP010016893">
    <property type="protein sequence ID" value="CAF4585637.1"/>
    <property type="molecule type" value="Genomic_DNA"/>
</dbReference>
<feature type="non-terminal residue" evidence="2">
    <location>
        <position position="33"/>
    </location>
</feature>